<feature type="compositionally biased region" description="Low complexity" evidence="1">
    <location>
        <begin position="68"/>
        <end position="78"/>
    </location>
</feature>
<gene>
    <name evidence="2" type="ORF">MHPYR_470041</name>
</gene>
<sequence length="92" mass="10010">MVHQDDLLIIGPPGKLSDLRGGDRAVRPGSFVALKVNVKVVVRGRRRHGVGGLRCHRRLLASAVMSPSSSISDSQRASQTNLLYHQRSKATI</sequence>
<protein>
    <submittedName>
        <fullName evidence="2">Uncharacterized protein</fullName>
    </submittedName>
</protein>
<feature type="region of interest" description="Disordered" evidence="1">
    <location>
        <begin position="68"/>
        <end position="92"/>
    </location>
</feature>
<evidence type="ECO:0000313" key="2">
    <source>
        <dbReference type="EMBL" id="SBS77707.1"/>
    </source>
</evidence>
<proteinExistence type="predicted"/>
<name>A0A1Y5PG53_9MYCO</name>
<dbReference type="EMBL" id="FLQS01000042">
    <property type="protein sequence ID" value="SBS77707.1"/>
    <property type="molecule type" value="Genomic_DNA"/>
</dbReference>
<reference evidence="2" key="1">
    <citation type="submission" date="2016-03" db="EMBL/GenBank/DDBJ databases">
        <authorList>
            <person name="Ploux O."/>
        </authorList>
    </citation>
    <scope>NUCLEOTIDE SEQUENCE</scope>
    <source>
        <strain evidence="2">UC10</strain>
    </source>
</reference>
<feature type="compositionally biased region" description="Polar residues" evidence="1">
    <location>
        <begin position="79"/>
        <end position="92"/>
    </location>
</feature>
<evidence type="ECO:0000256" key="1">
    <source>
        <dbReference type="SAM" id="MobiDB-lite"/>
    </source>
</evidence>
<accession>A0A1Y5PG53</accession>
<organism evidence="2">
    <name type="scientific">uncultured Mycobacterium sp</name>
    <dbReference type="NCBI Taxonomy" id="171292"/>
    <lineage>
        <taxon>Bacteria</taxon>
        <taxon>Bacillati</taxon>
        <taxon>Actinomycetota</taxon>
        <taxon>Actinomycetes</taxon>
        <taxon>Mycobacteriales</taxon>
        <taxon>Mycobacteriaceae</taxon>
        <taxon>Mycobacterium</taxon>
        <taxon>environmental samples</taxon>
    </lineage>
</organism>
<dbReference type="AlphaFoldDB" id="A0A1Y5PG53"/>